<evidence type="ECO:0000313" key="3">
    <source>
        <dbReference type="Proteomes" id="UP000028834"/>
    </source>
</evidence>
<evidence type="ECO:0000256" key="1">
    <source>
        <dbReference type="SAM" id="MobiDB-lite"/>
    </source>
</evidence>
<dbReference type="InterPro" id="IPR027408">
    <property type="entry name" value="PNPase/RNase_PH_dom_sf"/>
</dbReference>
<evidence type="ECO:0000313" key="2">
    <source>
        <dbReference type="EMBL" id="KFG59388.1"/>
    </source>
</evidence>
<gene>
    <name evidence="2" type="ORF">TGRUB_432440</name>
</gene>
<dbReference type="Proteomes" id="UP000028834">
    <property type="component" value="Unassembled WGS sequence"/>
</dbReference>
<sequence>MKPEIANVASESDGAHPPTSASTEVFLRPDGREHARELRPLTVKLGFARTAHGSARVSQVLWISCLIRFQKVLAFPSTSECRFILTCPCISTAHVHARTAENKRVGLRSIAEWRLNSRTVVCPCRFRTRHMERKHQAAVLTRPSHLPDRVPGS</sequence>
<name>A0A086LRX0_TOXGO</name>
<accession>A0A086LRX0</accession>
<protein>
    <submittedName>
        <fullName evidence="2">Uncharacterized protein</fullName>
    </submittedName>
</protein>
<dbReference type="Gene3D" id="3.30.230.70">
    <property type="entry name" value="GHMP Kinase, N-terminal domain"/>
    <property type="match status" value="1"/>
</dbReference>
<organism evidence="2 3">
    <name type="scientific">Toxoplasma gondii RUB</name>
    <dbReference type="NCBI Taxonomy" id="935652"/>
    <lineage>
        <taxon>Eukaryota</taxon>
        <taxon>Sar</taxon>
        <taxon>Alveolata</taxon>
        <taxon>Apicomplexa</taxon>
        <taxon>Conoidasida</taxon>
        <taxon>Coccidia</taxon>
        <taxon>Eucoccidiorida</taxon>
        <taxon>Eimeriorina</taxon>
        <taxon>Sarcocystidae</taxon>
        <taxon>Toxoplasma</taxon>
    </lineage>
</organism>
<dbReference type="InterPro" id="IPR020568">
    <property type="entry name" value="Ribosomal_Su5_D2-typ_SF"/>
</dbReference>
<dbReference type="SUPFAM" id="SSF54211">
    <property type="entry name" value="Ribosomal protein S5 domain 2-like"/>
    <property type="match status" value="1"/>
</dbReference>
<dbReference type="EMBL" id="AFYV02002217">
    <property type="protein sequence ID" value="KFG59388.1"/>
    <property type="molecule type" value="Genomic_DNA"/>
</dbReference>
<comment type="caution">
    <text evidence="2">The sequence shown here is derived from an EMBL/GenBank/DDBJ whole genome shotgun (WGS) entry which is preliminary data.</text>
</comment>
<dbReference type="AlphaFoldDB" id="A0A086LRX0"/>
<proteinExistence type="predicted"/>
<dbReference type="VEuPathDB" id="ToxoDB:TGRUB_432440"/>
<reference evidence="2 3" key="1">
    <citation type="submission" date="2014-05" db="EMBL/GenBank/DDBJ databases">
        <authorList>
            <person name="Sibley D."/>
            <person name="Venepally P."/>
            <person name="Karamycheva S."/>
            <person name="Hadjithomas M."/>
            <person name="Khan A."/>
            <person name="Brunk B."/>
            <person name="Roos D."/>
            <person name="Caler E."/>
            <person name="Lorenzi H."/>
        </authorList>
    </citation>
    <scope>NUCLEOTIDE SEQUENCE [LARGE SCALE GENOMIC DNA]</scope>
    <source>
        <strain evidence="2 3">RUB</strain>
    </source>
</reference>
<feature type="region of interest" description="Disordered" evidence="1">
    <location>
        <begin position="1"/>
        <end position="24"/>
    </location>
</feature>